<name>A0A0C1EL62_9BACT</name>
<sequence>MQRCKAKSKRSGKQCKNYAIKNCGVCRMHGAKGGPKTKAGIIKCTIMPFKHGLYSKEVQEEIRSLKKLIVK</sequence>
<dbReference type="PATRIC" id="fig|83552.4.peg.1689"/>
<dbReference type="NCBIfam" id="NF041373">
    <property type="entry name" value="HGG_STG"/>
    <property type="match status" value="1"/>
</dbReference>
<dbReference type="AlphaFoldDB" id="A0A0C1EL62"/>
<evidence type="ECO:0000313" key="2">
    <source>
        <dbReference type="Proteomes" id="UP000031307"/>
    </source>
</evidence>
<protein>
    <submittedName>
        <fullName evidence="1">Uncharacterized protein</fullName>
    </submittedName>
</protein>
<organism evidence="1 2">
    <name type="scientific">Parachlamydia acanthamoebae</name>
    <dbReference type="NCBI Taxonomy" id="83552"/>
    <lineage>
        <taxon>Bacteria</taxon>
        <taxon>Pseudomonadati</taxon>
        <taxon>Chlamydiota</taxon>
        <taxon>Chlamydiia</taxon>
        <taxon>Parachlamydiales</taxon>
        <taxon>Parachlamydiaceae</taxon>
        <taxon>Parachlamydia</taxon>
    </lineage>
</organism>
<reference evidence="1 2" key="1">
    <citation type="journal article" date="2014" name="Mol. Biol. Evol.">
        <title>Massive expansion of Ubiquitination-related gene families within the Chlamydiae.</title>
        <authorList>
            <person name="Domman D."/>
            <person name="Collingro A."/>
            <person name="Lagkouvardos I."/>
            <person name="Gehre L."/>
            <person name="Weinmaier T."/>
            <person name="Rattei T."/>
            <person name="Subtil A."/>
            <person name="Horn M."/>
        </authorList>
    </citation>
    <scope>NUCLEOTIDE SEQUENCE [LARGE SCALE GENOMIC DNA]</scope>
    <source>
        <strain evidence="1 2">OEW1</strain>
    </source>
</reference>
<dbReference type="RefSeq" id="WP_013925406.1">
    <property type="nucleotide sequence ID" value="NZ_BAWW01000001.1"/>
</dbReference>
<dbReference type="InterPro" id="IPR047675">
    <property type="entry name" value="Putative_zinc-bd"/>
</dbReference>
<evidence type="ECO:0000313" key="1">
    <source>
        <dbReference type="EMBL" id="KIA77184.1"/>
    </source>
</evidence>
<comment type="caution">
    <text evidence="1">The sequence shown here is derived from an EMBL/GenBank/DDBJ whole genome shotgun (WGS) entry which is preliminary data.</text>
</comment>
<proteinExistence type="predicted"/>
<dbReference type="Proteomes" id="UP000031307">
    <property type="component" value="Unassembled WGS sequence"/>
</dbReference>
<dbReference type="EMBL" id="JSAM01000089">
    <property type="protein sequence ID" value="KIA77184.1"/>
    <property type="molecule type" value="Genomic_DNA"/>
</dbReference>
<gene>
    <name evidence="1" type="ORF">DB43_GT00250</name>
</gene>
<accession>A0A0C1EL62</accession>